<evidence type="ECO:0000256" key="16">
    <source>
        <dbReference type="ARBA" id="ARBA00034066"/>
    </source>
</evidence>
<name>F8AHZ2_PYRYC</name>
<dbReference type="InterPro" id="IPR003674">
    <property type="entry name" value="Oligo_trans_STT3"/>
</dbReference>
<feature type="transmembrane region" description="Helical" evidence="17">
    <location>
        <begin position="155"/>
        <end position="172"/>
    </location>
</feature>
<feature type="transmembrane region" description="Helical" evidence="17">
    <location>
        <begin position="359"/>
        <end position="375"/>
    </location>
</feature>
<feature type="domain" description="Glycosyltransferase RgtA/B/C/D-like" evidence="18">
    <location>
        <begin position="82"/>
        <end position="218"/>
    </location>
</feature>
<evidence type="ECO:0000256" key="9">
    <source>
        <dbReference type="ARBA" id="ARBA00022692"/>
    </source>
</evidence>
<evidence type="ECO:0000259" key="18">
    <source>
        <dbReference type="Pfam" id="PF13231"/>
    </source>
</evidence>
<dbReference type="GO" id="GO:0004576">
    <property type="term" value="F:oligosaccharyl transferase activity"/>
    <property type="evidence" value="ECO:0007669"/>
    <property type="project" value="InterPro"/>
</dbReference>
<proteinExistence type="inferred from homology"/>
<gene>
    <name evidence="19" type="ordered locus">PYCH_17920</name>
</gene>
<evidence type="ECO:0000256" key="7">
    <source>
        <dbReference type="ARBA" id="ARBA00022676"/>
    </source>
</evidence>
<feature type="transmembrane region" description="Helical" evidence="17">
    <location>
        <begin position="12"/>
        <end position="33"/>
    </location>
</feature>
<evidence type="ECO:0000256" key="5">
    <source>
        <dbReference type="ARBA" id="ARBA00010810"/>
    </source>
</evidence>
<feature type="transmembrane region" description="Helical" evidence="17">
    <location>
        <begin position="228"/>
        <end position="246"/>
    </location>
</feature>
<feature type="transmembrane region" description="Helical" evidence="17">
    <location>
        <begin position="99"/>
        <end position="119"/>
    </location>
</feature>
<evidence type="ECO:0000256" key="15">
    <source>
        <dbReference type="ARBA" id="ARBA00030679"/>
    </source>
</evidence>
<accession>F8AHZ2</accession>
<evidence type="ECO:0000256" key="2">
    <source>
        <dbReference type="ARBA" id="ARBA00001946"/>
    </source>
</evidence>
<comment type="pathway">
    <text evidence="4">Protein modification; protein glycosylation.</text>
</comment>
<evidence type="ECO:0000313" key="19">
    <source>
        <dbReference type="EMBL" id="AEH25449.1"/>
    </source>
</evidence>
<evidence type="ECO:0000256" key="10">
    <source>
        <dbReference type="ARBA" id="ARBA00022723"/>
    </source>
</evidence>
<evidence type="ECO:0000256" key="12">
    <source>
        <dbReference type="ARBA" id="ARBA00022989"/>
    </source>
</evidence>
<evidence type="ECO:0000256" key="14">
    <source>
        <dbReference type="ARBA" id="ARBA00023211"/>
    </source>
</evidence>
<dbReference type="PANTHER" id="PTHR13872:SF1">
    <property type="entry name" value="DOLICHYL-DIPHOSPHOOLIGOSACCHARIDE--PROTEIN GLYCOSYLTRANSFERASE SUBUNIT STT3B"/>
    <property type="match status" value="1"/>
</dbReference>
<evidence type="ECO:0000256" key="13">
    <source>
        <dbReference type="ARBA" id="ARBA00023136"/>
    </source>
</evidence>
<dbReference type="RefSeq" id="WP_013906505.1">
    <property type="nucleotide sequence ID" value="NC_015680.1"/>
</dbReference>
<evidence type="ECO:0000256" key="11">
    <source>
        <dbReference type="ARBA" id="ARBA00022842"/>
    </source>
</evidence>
<dbReference type="GO" id="GO:0005886">
    <property type="term" value="C:plasma membrane"/>
    <property type="evidence" value="ECO:0007669"/>
    <property type="project" value="UniProtKB-SubCell"/>
</dbReference>
<keyword evidence="13 17" id="KW-0472">Membrane</keyword>
<feature type="transmembrane region" description="Helical" evidence="17">
    <location>
        <begin position="382"/>
        <end position="398"/>
    </location>
</feature>
<feature type="transmembrane region" description="Helical" evidence="17">
    <location>
        <begin position="126"/>
        <end position="143"/>
    </location>
</feature>
<evidence type="ECO:0000256" key="4">
    <source>
        <dbReference type="ARBA" id="ARBA00004922"/>
    </source>
</evidence>
<keyword evidence="14" id="KW-0464">Manganese</keyword>
<protein>
    <recommendedName>
        <fullName evidence="6">dolichyl-phosphooligosaccharide-protein glycotransferase</fullName>
        <ecNumber evidence="6">2.4.99.21</ecNumber>
    </recommendedName>
    <alternativeName>
        <fullName evidence="15">Oligosaccharyl transferase</fullName>
    </alternativeName>
</protein>
<keyword evidence="12 17" id="KW-1133">Transmembrane helix</keyword>
<feature type="transmembrane region" description="Helical" evidence="17">
    <location>
        <begin position="202"/>
        <end position="219"/>
    </location>
</feature>
<keyword evidence="8 19" id="KW-0808">Transferase</keyword>
<dbReference type="AlphaFoldDB" id="F8AHZ2"/>
<keyword evidence="20" id="KW-1185">Reference proteome</keyword>
<dbReference type="EMBL" id="CP002779">
    <property type="protein sequence ID" value="AEH25449.1"/>
    <property type="molecule type" value="Genomic_DNA"/>
</dbReference>
<dbReference type="OrthoDB" id="82393at2157"/>
<feature type="transmembrane region" description="Helical" evidence="17">
    <location>
        <begin position="312"/>
        <end position="330"/>
    </location>
</feature>
<keyword evidence="7" id="KW-0328">Glycosyltransferase</keyword>
<dbReference type="eggNOG" id="arCOG02044">
    <property type="taxonomic scope" value="Archaea"/>
</dbReference>
<comment type="similarity">
    <text evidence="5">Belongs to the STT3 family.</text>
</comment>
<keyword evidence="10" id="KW-0479">Metal-binding</keyword>
<evidence type="ECO:0000256" key="3">
    <source>
        <dbReference type="ARBA" id="ARBA00004651"/>
    </source>
</evidence>
<dbReference type="STRING" id="529709.PYCH_17920"/>
<evidence type="ECO:0000256" key="17">
    <source>
        <dbReference type="SAM" id="Phobius"/>
    </source>
</evidence>
<dbReference type="KEGG" id="pya:PYCH_17920"/>
<dbReference type="Gene3D" id="3.40.50.12610">
    <property type="match status" value="1"/>
</dbReference>
<dbReference type="Proteomes" id="UP000008386">
    <property type="component" value="Chromosome"/>
</dbReference>
<evidence type="ECO:0000256" key="1">
    <source>
        <dbReference type="ARBA" id="ARBA00001936"/>
    </source>
</evidence>
<reference evidence="19 20" key="1">
    <citation type="journal article" date="2011" name="J. Bacteriol.">
        <title>Complete genome sequence of the obligate piezophilic hyperthermophilic archaeon Pyrococcus yayanosii CH1.</title>
        <authorList>
            <person name="Jun X."/>
            <person name="Lupeng L."/>
            <person name="Minjuan X."/>
            <person name="Oger P."/>
            <person name="Fengping W."/>
            <person name="Jebbar M."/>
            <person name="Xiang X."/>
        </authorList>
    </citation>
    <scope>NUCLEOTIDE SEQUENCE [LARGE SCALE GENOMIC DNA]</scope>
    <source>
        <strain evidence="20">CH1 / JCM 16557</strain>
    </source>
</reference>
<dbReference type="Pfam" id="PF13231">
    <property type="entry name" value="PMT_2"/>
    <property type="match status" value="1"/>
</dbReference>
<organism evidence="19 20">
    <name type="scientific">Pyrococcus yayanosii (strain CH1 / JCM 16557)</name>
    <dbReference type="NCBI Taxonomy" id="529709"/>
    <lineage>
        <taxon>Archaea</taxon>
        <taxon>Methanobacteriati</taxon>
        <taxon>Methanobacteriota</taxon>
        <taxon>Thermococci</taxon>
        <taxon>Thermococcales</taxon>
        <taxon>Thermococcaceae</taxon>
        <taxon>Pyrococcus</taxon>
    </lineage>
</organism>
<dbReference type="GO" id="GO:0046872">
    <property type="term" value="F:metal ion binding"/>
    <property type="evidence" value="ECO:0007669"/>
    <property type="project" value="UniProtKB-KW"/>
</dbReference>
<dbReference type="PANTHER" id="PTHR13872">
    <property type="entry name" value="DOLICHYL-DIPHOSPHOOLIGOSACCHARIDE--PROTEIN GLYCOSYLTRANSFERASE SUBUNIT"/>
    <property type="match status" value="1"/>
</dbReference>
<feature type="transmembrane region" description="Helical" evidence="17">
    <location>
        <begin position="278"/>
        <end position="300"/>
    </location>
</feature>
<dbReference type="HOGENOM" id="CLU_355503_0_0_2"/>
<dbReference type="UniPathway" id="UPA00378"/>
<comment type="cofactor">
    <cofactor evidence="2">
        <name>Mg(2+)</name>
        <dbReference type="ChEBI" id="CHEBI:18420"/>
    </cofactor>
</comment>
<keyword evidence="9 17" id="KW-0812">Transmembrane</keyword>
<evidence type="ECO:0000256" key="8">
    <source>
        <dbReference type="ARBA" id="ARBA00022679"/>
    </source>
</evidence>
<dbReference type="InterPro" id="IPR038731">
    <property type="entry name" value="RgtA/B/C-like"/>
</dbReference>
<evidence type="ECO:0000313" key="20">
    <source>
        <dbReference type="Proteomes" id="UP000008386"/>
    </source>
</evidence>
<feature type="transmembrane region" description="Helical" evidence="17">
    <location>
        <begin position="179"/>
        <end position="196"/>
    </location>
</feature>
<comment type="cofactor">
    <cofactor evidence="1">
        <name>Mn(2+)</name>
        <dbReference type="ChEBI" id="CHEBI:29035"/>
    </cofactor>
</comment>
<comment type="catalytic activity">
    <reaction evidence="16">
        <text>an archaeal dolichyl phosphooligosaccharide + [protein]-L-asparagine = an archaeal dolichyl phosphate + a glycoprotein with the oligosaccharide chain attached by N-beta-D-glycosyl linkage to a protein L-asparagine.</text>
        <dbReference type="EC" id="2.4.99.21"/>
    </reaction>
</comment>
<evidence type="ECO:0000256" key="6">
    <source>
        <dbReference type="ARBA" id="ARBA00012602"/>
    </source>
</evidence>
<keyword evidence="11" id="KW-0460">Magnesium</keyword>
<dbReference type="EC" id="2.4.99.21" evidence="6"/>
<comment type="subcellular location">
    <subcellularLocation>
        <location evidence="3">Cell membrane</location>
        <topology evidence="3">Multi-pass membrane protein</topology>
    </subcellularLocation>
</comment>
<feature type="transmembrane region" description="Helical" evidence="17">
    <location>
        <begin position="404"/>
        <end position="424"/>
    </location>
</feature>
<dbReference type="GeneID" id="10838354"/>
<sequence length="771" mass="87826">MKALAKIPKPRYAIPILLVIATIFRIVTFRLSYLLGFDPYFHLAYIEEALKAGKWFNFFTLAFGPWGFQIKNFHPLGLWMTPAYIYKLLSPLGVSLYDAFRITPVIFGVLTVLFFYLALRRLYGDGPAFLSSLLLAMSFGHIFRSMANYYRGDNYMLFWYSVALLGIAYALTLKVKWRYSLYIIPALATGFSSAFWQAYYPIFVFVLASGLFLSIWGYLREEKYFPDATLLVLSTVLGALIANWIGGMLNYGMLGQDHGFGKAVAKKLGLTFGFVKDAYLLVHLKYLVLLALAFILALYLARRFINDFKQRAIILSIFVVMSIVILFLRFPALRELPTGFGIFTEAPIQETRPPTFHDLWAAYNVTLFLAPLFLLRLRRISWADFLVLGYVLPSLYMLSIWSRFLFIASPAIALLAGLGLLEVYGIIEPKLSGKKLVAATLVLLVVFPALSGALAFKKAWGMKPFVNEHWIRALEWLRENSNENDIVLAWWDYGHWVTYYARRAPVAQGMPNAWVAAYLLGLLDWKRAQSLGVDYVIVSYYDFLKLQSIFDTARLAKRWANLTAEGYGFAMLPMTVNLGDVMMFENEPYAVLVKPGRNAWDVSIRVGNAVGYPKELFVEKGAKVTIVPLSRFSNSGPYLYINLDYNYAFLMTEKMYNTTMARLFVRNGDERYRLVYSDGGVIKIFKLEHPNVAVERVNGTVVLRFENATGTGLGIFGFLDNGTLVFRKWYPVKGKEEFPLPLDLNGSVVIRYTYVEGRVVVDRGVFRLDMN</sequence>
<feature type="transmembrane region" description="Helical" evidence="17">
    <location>
        <begin position="436"/>
        <end position="456"/>
    </location>
</feature>